<organism evidence="2 3">
    <name type="scientific">Sphingomonas lacunae</name>
    <dbReference type="NCBI Taxonomy" id="2698828"/>
    <lineage>
        <taxon>Bacteria</taxon>
        <taxon>Pseudomonadati</taxon>
        <taxon>Pseudomonadota</taxon>
        <taxon>Alphaproteobacteria</taxon>
        <taxon>Sphingomonadales</taxon>
        <taxon>Sphingomonadaceae</taxon>
        <taxon>Sphingomonas</taxon>
    </lineage>
</organism>
<keyword evidence="1" id="KW-0472">Membrane</keyword>
<feature type="transmembrane region" description="Helical" evidence="1">
    <location>
        <begin position="46"/>
        <end position="65"/>
    </location>
</feature>
<dbReference type="RefSeq" id="WP_169945352.1">
    <property type="nucleotide sequence ID" value="NZ_CP053015.1"/>
</dbReference>
<dbReference type="EMBL" id="CP053015">
    <property type="protein sequence ID" value="QJQ32273.1"/>
    <property type="molecule type" value="Genomic_DNA"/>
</dbReference>
<evidence type="ECO:0000313" key="2">
    <source>
        <dbReference type="EMBL" id="QJQ32273.1"/>
    </source>
</evidence>
<dbReference type="KEGG" id="slan:GV829_07260"/>
<sequence length="199" mass="22057">MANTVAKTAKAAMGSLLAGSILLTAVPAAAQYRGHDRYDRRHDGISAGEVIAGAVVLGGLAAILSSGNDRRLGDRYYDRGGDRYQDGYHGGYDWQRTGGSRGAIERCVSAVERRGGRRDDIDVTRITDVDRIRGGYRIEGRVAVDYRDGWRDRGRWDRDGRGGRWDRGGRWNNNGYDDRGSFACTVRYGRVDDVRLRGI</sequence>
<evidence type="ECO:0000313" key="3">
    <source>
        <dbReference type="Proteomes" id="UP000503018"/>
    </source>
</evidence>
<keyword evidence="3" id="KW-1185">Reference proteome</keyword>
<keyword evidence="1" id="KW-0812">Transmembrane</keyword>
<protein>
    <submittedName>
        <fullName evidence="2">Uncharacterized protein</fullName>
    </submittedName>
</protein>
<accession>A0A6M4AT62</accession>
<dbReference type="Proteomes" id="UP000503018">
    <property type="component" value="Chromosome"/>
</dbReference>
<keyword evidence="1" id="KW-1133">Transmembrane helix</keyword>
<dbReference type="AlphaFoldDB" id="A0A6M4AT62"/>
<reference evidence="2 3" key="1">
    <citation type="submission" date="2020-01" db="EMBL/GenBank/DDBJ databases">
        <title>Sphingomonas sp. strain CSW-10.</title>
        <authorList>
            <person name="Chen W.-M."/>
        </authorList>
    </citation>
    <scope>NUCLEOTIDE SEQUENCE [LARGE SCALE GENOMIC DNA]</scope>
    <source>
        <strain evidence="2 3">CSW-10</strain>
    </source>
</reference>
<name>A0A6M4AT62_9SPHN</name>
<evidence type="ECO:0000256" key="1">
    <source>
        <dbReference type="SAM" id="Phobius"/>
    </source>
</evidence>
<gene>
    <name evidence="2" type="ORF">GV829_07260</name>
</gene>
<proteinExistence type="predicted"/>